<organism evidence="7 8">
    <name type="scientific">Rhodopila globiformis</name>
    <name type="common">Rhodopseudomonas globiformis</name>
    <dbReference type="NCBI Taxonomy" id="1071"/>
    <lineage>
        <taxon>Bacteria</taxon>
        <taxon>Pseudomonadati</taxon>
        <taxon>Pseudomonadota</taxon>
        <taxon>Alphaproteobacteria</taxon>
        <taxon>Acetobacterales</taxon>
        <taxon>Acetobacteraceae</taxon>
        <taxon>Rhodopila</taxon>
    </lineage>
</organism>
<evidence type="ECO:0000259" key="5">
    <source>
        <dbReference type="PROSITE" id="PS51898"/>
    </source>
</evidence>
<evidence type="ECO:0000259" key="6">
    <source>
        <dbReference type="PROSITE" id="PS51900"/>
    </source>
</evidence>
<evidence type="ECO:0000256" key="4">
    <source>
        <dbReference type="PROSITE-ProRule" id="PRU01248"/>
    </source>
</evidence>
<dbReference type="PROSITE" id="PS51900">
    <property type="entry name" value="CB"/>
    <property type="match status" value="1"/>
</dbReference>
<dbReference type="OrthoDB" id="67979at2"/>
<sequence length="406" mass="43432">MATDPSCVRISGPLSAFAAGFADELTNQGYRPGSACKQMGLLAHLSRWLGGEGLGVADLHASEVERFLRARRAAGYGDFLSIKAMRPILAFLRGLGVAPMPPLPMPSGPVETTLERYCHYLTVERGLGSETARGYVDAVRLFLQGRISPDGLALDLAGLTSADVIAFVVRRCPQQGQSAAKLTVTALRSLLGFLHLDGAIAQSLAVAVPSVAGRRLSGLPKALDADQVRRLLASCDSRTPNGCRDLAVLTILVRLGLRADEVARLALDDIDWRAGEIIVHGKANCTERLPLPTDVGEAVAAYLHCGRPARPHGRTVFVRIKAPHRSLSSGGVTQIVAAAARRAGLGQIHAHRLRHTAATQMLRAGASLPEIGQLLRHRRALTTAIYAKVDRDRLRTIARPWPGEVA</sequence>
<comment type="caution">
    <text evidence="7">The sequence shown here is derived from an EMBL/GenBank/DDBJ whole genome shotgun (WGS) entry which is preliminary data.</text>
</comment>
<dbReference type="InterPro" id="IPR050090">
    <property type="entry name" value="Tyrosine_recombinase_XerCD"/>
</dbReference>
<evidence type="ECO:0000256" key="3">
    <source>
        <dbReference type="ARBA" id="ARBA00023172"/>
    </source>
</evidence>
<name>A0A2S6NGX1_RHOGL</name>
<dbReference type="InterPro" id="IPR004107">
    <property type="entry name" value="Integrase_SAM-like_N"/>
</dbReference>
<gene>
    <name evidence="7" type="ORF">CCS01_13335</name>
</gene>
<evidence type="ECO:0000313" key="7">
    <source>
        <dbReference type="EMBL" id="PPQ33844.1"/>
    </source>
</evidence>
<dbReference type="InterPro" id="IPR010998">
    <property type="entry name" value="Integrase_recombinase_N"/>
</dbReference>
<dbReference type="Gene3D" id="1.10.443.10">
    <property type="entry name" value="Intergrase catalytic core"/>
    <property type="match status" value="1"/>
</dbReference>
<dbReference type="Gene3D" id="1.10.150.130">
    <property type="match status" value="1"/>
</dbReference>
<dbReference type="AlphaFoldDB" id="A0A2S6NGX1"/>
<protein>
    <submittedName>
        <fullName evidence="7">Integrase</fullName>
    </submittedName>
</protein>
<dbReference type="GO" id="GO:0003677">
    <property type="term" value="F:DNA binding"/>
    <property type="evidence" value="ECO:0007669"/>
    <property type="project" value="UniProtKB-UniRule"/>
</dbReference>
<keyword evidence="8" id="KW-1185">Reference proteome</keyword>
<dbReference type="PROSITE" id="PS51898">
    <property type="entry name" value="TYR_RECOMBINASE"/>
    <property type="match status" value="1"/>
</dbReference>
<dbReference type="SUPFAM" id="SSF56349">
    <property type="entry name" value="DNA breaking-rejoining enzymes"/>
    <property type="match status" value="1"/>
</dbReference>
<evidence type="ECO:0000256" key="2">
    <source>
        <dbReference type="ARBA" id="ARBA00023125"/>
    </source>
</evidence>
<reference evidence="7 8" key="1">
    <citation type="journal article" date="2018" name="Arch. Microbiol.">
        <title>New insights into the metabolic potential of the phototrophic purple bacterium Rhodopila globiformis DSM 161(T) from its draft genome sequence and evidence for a vanadium-dependent nitrogenase.</title>
        <authorList>
            <person name="Imhoff J.F."/>
            <person name="Rahn T."/>
            <person name="Kunzel S."/>
            <person name="Neulinger S.C."/>
        </authorList>
    </citation>
    <scope>NUCLEOTIDE SEQUENCE [LARGE SCALE GENOMIC DNA]</scope>
    <source>
        <strain evidence="7 8">DSM 161</strain>
    </source>
</reference>
<dbReference type="RefSeq" id="WP_104519343.1">
    <property type="nucleotide sequence ID" value="NZ_NHRY01000137.1"/>
</dbReference>
<keyword evidence="1" id="KW-0229">DNA integration</keyword>
<dbReference type="GO" id="GO:0015074">
    <property type="term" value="P:DNA integration"/>
    <property type="evidence" value="ECO:0007669"/>
    <property type="project" value="UniProtKB-KW"/>
</dbReference>
<dbReference type="Proteomes" id="UP000239724">
    <property type="component" value="Unassembled WGS sequence"/>
</dbReference>
<feature type="domain" description="Core-binding (CB)" evidence="6">
    <location>
        <begin position="108"/>
        <end position="195"/>
    </location>
</feature>
<proteinExistence type="predicted"/>
<dbReference type="InterPro" id="IPR011010">
    <property type="entry name" value="DNA_brk_join_enz"/>
</dbReference>
<dbReference type="EMBL" id="NHRY01000137">
    <property type="protein sequence ID" value="PPQ33844.1"/>
    <property type="molecule type" value="Genomic_DNA"/>
</dbReference>
<dbReference type="Pfam" id="PF00589">
    <property type="entry name" value="Phage_integrase"/>
    <property type="match status" value="1"/>
</dbReference>
<evidence type="ECO:0000313" key="8">
    <source>
        <dbReference type="Proteomes" id="UP000239724"/>
    </source>
</evidence>
<feature type="domain" description="Tyr recombinase" evidence="5">
    <location>
        <begin position="218"/>
        <end position="399"/>
    </location>
</feature>
<dbReference type="InterPro" id="IPR044068">
    <property type="entry name" value="CB"/>
</dbReference>
<dbReference type="InterPro" id="IPR013762">
    <property type="entry name" value="Integrase-like_cat_sf"/>
</dbReference>
<dbReference type="Pfam" id="PF02899">
    <property type="entry name" value="Phage_int_SAM_1"/>
    <property type="match status" value="1"/>
</dbReference>
<keyword evidence="3" id="KW-0233">DNA recombination</keyword>
<dbReference type="GO" id="GO:0006310">
    <property type="term" value="P:DNA recombination"/>
    <property type="evidence" value="ECO:0007669"/>
    <property type="project" value="UniProtKB-KW"/>
</dbReference>
<dbReference type="PANTHER" id="PTHR30349">
    <property type="entry name" value="PHAGE INTEGRASE-RELATED"/>
    <property type="match status" value="1"/>
</dbReference>
<evidence type="ECO:0000256" key="1">
    <source>
        <dbReference type="ARBA" id="ARBA00022908"/>
    </source>
</evidence>
<accession>A0A2S6NGX1</accession>
<dbReference type="PANTHER" id="PTHR30349:SF90">
    <property type="entry name" value="TYROSINE RECOMBINASE XERD"/>
    <property type="match status" value="1"/>
</dbReference>
<dbReference type="InterPro" id="IPR002104">
    <property type="entry name" value="Integrase_catalytic"/>
</dbReference>
<keyword evidence="2 4" id="KW-0238">DNA-binding</keyword>